<evidence type="ECO:0008006" key="3">
    <source>
        <dbReference type="Google" id="ProtNLM"/>
    </source>
</evidence>
<evidence type="ECO:0000313" key="2">
    <source>
        <dbReference type="Proteomes" id="UP001055167"/>
    </source>
</evidence>
<organism evidence="1 2">
    <name type="scientific">Methylobacterium crusticola</name>
    <dbReference type="NCBI Taxonomy" id="1697972"/>
    <lineage>
        <taxon>Bacteria</taxon>
        <taxon>Pseudomonadati</taxon>
        <taxon>Pseudomonadota</taxon>
        <taxon>Alphaproteobacteria</taxon>
        <taxon>Hyphomicrobiales</taxon>
        <taxon>Methylobacteriaceae</taxon>
        <taxon>Methylobacterium</taxon>
    </lineage>
</organism>
<comment type="caution">
    <text evidence="1">The sequence shown here is derived from an EMBL/GenBank/DDBJ whole genome shotgun (WGS) entry which is preliminary data.</text>
</comment>
<name>A0ABQ4R1C6_9HYPH</name>
<sequence length="115" mass="12474">MAHEVKIPLKTPIITHGGEVREIVLKAPSFDAYMEHGEPYTVAETPDGARYAVESMEVIRAYVADCLVSPADVNLLSQCDARTGREVRKVILGFFQPDGEVTEPSPTSPTTSPSS</sequence>
<protein>
    <recommendedName>
        <fullName evidence="3">Phage tail assembly protein</fullName>
    </recommendedName>
</protein>
<dbReference type="RefSeq" id="WP_128562121.1">
    <property type="nucleotide sequence ID" value="NZ_BPQH01000012.1"/>
</dbReference>
<accession>A0ABQ4R1C6</accession>
<keyword evidence="2" id="KW-1185">Reference proteome</keyword>
<reference evidence="1" key="1">
    <citation type="journal article" date="2021" name="Front. Microbiol.">
        <title>Comprehensive Comparative Genomics and Phenotyping of Methylobacterium Species.</title>
        <authorList>
            <person name="Alessa O."/>
            <person name="Ogura Y."/>
            <person name="Fujitani Y."/>
            <person name="Takami H."/>
            <person name="Hayashi T."/>
            <person name="Sahin N."/>
            <person name="Tani A."/>
        </authorList>
    </citation>
    <scope>NUCLEOTIDE SEQUENCE</scope>
    <source>
        <strain evidence="1">KCTC 52305</strain>
    </source>
</reference>
<proteinExistence type="predicted"/>
<gene>
    <name evidence="1" type="ORF">OPKNFCMD_3837</name>
</gene>
<dbReference type="EMBL" id="BPQH01000012">
    <property type="protein sequence ID" value="GJD51086.1"/>
    <property type="molecule type" value="Genomic_DNA"/>
</dbReference>
<reference evidence="1" key="2">
    <citation type="submission" date="2021-08" db="EMBL/GenBank/DDBJ databases">
        <authorList>
            <person name="Tani A."/>
            <person name="Ola A."/>
            <person name="Ogura Y."/>
            <person name="Katsura K."/>
            <person name="Hayashi T."/>
        </authorList>
    </citation>
    <scope>NUCLEOTIDE SEQUENCE</scope>
    <source>
        <strain evidence="1">KCTC 52305</strain>
    </source>
</reference>
<dbReference type="Proteomes" id="UP001055167">
    <property type="component" value="Unassembled WGS sequence"/>
</dbReference>
<evidence type="ECO:0000313" key="1">
    <source>
        <dbReference type="EMBL" id="GJD51086.1"/>
    </source>
</evidence>